<dbReference type="InterPro" id="IPR046960">
    <property type="entry name" value="PPR_At4g14850-like_plant"/>
</dbReference>
<dbReference type="OrthoDB" id="185373at2759"/>
<reference evidence="2 3" key="1">
    <citation type="submission" date="2020-06" db="EMBL/GenBank/DDBJ databases">
        <title>Transcriptomic and genomic resources for Thalictrum thalictroides and T. hernandezii: Facilitating candidate gene discovery in an emerging model plant lineage.</title>
        <authorList>
            <person name="Arias T."/>
            <person name="Riano-Pachon D.M."/>
            <person name="Di Stilio V.S."/>
        </authorList>
    </citation>
    <scope>NUCLEOTIDE SEQUENCE [LARGE SCALE GENOMIC DNA]</scope>
    <source>
        <strain evidence="3">cv. WT478/WT964</strain>
        <tissue evidence="2">Leaves</tissue>
    </source>
</reference>
<keyword evidence="3" id="KW-1185">Reference proteome</keyword>
<name>A0A7J6WPT6_THATH</name>
<dbReference type="NCBIfam" id="TIGR00756">
    <property type="entry name" value="PPR"/>
    <property type="match status" value="1"/>
</dbReference>
<evidence type="ECO:0000256" key="1">
    <source>
        <dbReference type="ARBA" id="ARBA00022737"/>
    </source>
</evidence>
<dbReference type="PANTHER" id="PTHR47926">
    <property type="entry name" value="PENTATRICOPEPTIDE REPEAT-CONTAINING PROTEIN"/>
    <property type="match status" value="1"/>
</dbReference>
<keyword evidence="1" id="KW-0677">Repeat</keyword>
<dbReference type="GO" id="GO:0003723">
    <property type="term" value="F:RNA binding"/>
    <property type="evidence" value="ECO:0007669"/>
    <property type="project" value="InterPro"/>
</dbReference>
<dbReference type="Pfam" id="PF01535">
    <property type="entry name" value="PPR"/>
    <property type="match status" value="1"/>
</dbReference>
<feature type="non-terminal residue" evidence="2">
    <location>
        <position position="74"/>
    </location>
</feature>
<dbReference type="AlphaFoldDB" id="A0A7J6WPT6"/>
<sequence length="74" mass="8393">MELFHQMRTCGPAPNDVTFIAILSACAHAGLVREGREVLTFMKQHYKIVPRVEHHAIWTAMLGACKMHKNYDLG</sequence>
<proteinExistence type="predicted"/>
<evidence type="ECO:0000313" key="2">
    <source>
        <dbReference type="EMBL" id="KAF5198465.1"/>
    </source>
</evidence>
<comment type="caution">
    <text evidence="2">The sequence shown here is derived from an EMBL/GenBank/DDBJ whole genome shotgun (WGS) entry which is preliminary data.</text>
</comment>
<dbReference type="Gene3D" id="1.25.40.10">
    <property type="entry name" value="Tetratricopeptide repeat domain"/>
    <property type="match status" value="1"/>
</dbReference>
<dbReference type="InterPro" id="IPR011990">
    <property type="entry name" value="TPR-like_helical_dom_sf"/>
</dbReference>
<dbReference type="Proteomes" id="UP000554482">
    <property type="component" value="Unassembled WGS sequence"/>
</dbReference>
<protein>
    <submittedName>
        <fullName evidence="2">Pentatricopeptide repeat-containing protein</fullName>
    </submittedName>
</protein>
<dbReference type="PANTHER" id="PTHR47926:SF355">
    <property type="entry name" value="DYW DOMAIN-CONTAINING PROTEIN"/>
    <property type="match status" value="1"/>
</dbReference>
<dbReference type="InterPro" id="IPR002885">
    <property type="entry name" value="PPR_rpt"/>
</dbReference>
<evidence type="ECO:0000313" key="3">
    <source>
        <dbReference type="Proteomes" id="UP000554482"/>
    </source>
</evidence>
<dbReference type="EMBL" id="JABWDY010013198">
    <property type="protein sequence ID" value="KAF5198465.1"/>
    <property type="molecule type" value="Genomic_DNA"/>
</dbReference>
<organism evidence="2 3">
    <name type="scientific">Thalictrum thalictroides</name>
    <name type="common">Rue-anemone</name>
    <name type="synonym">Anemone thalictroides</name>
    <dbReference type="NCBI Taxonomy" id="46969"/>
    <lineage>
        <taxon>Eukaryota</taxon>
        <taxon>Viridiplantae</taxon>
        <taxon>Streptophyta</taxon>
        <taxon>Embryophyta</taxon>
        <taxon>Tracheophyta</taxon>
        <taxon>Spermatophyta</taxon>
        <taxon>Magnoliopsida</taxon>
        <taxon>Ranunculales</taxon>
        <taxon>Ranunculaceae</taxon>
        <taxon>Thalictroideae</taxon>
        <taxon>Thalictrum</taxon>
    </lineage>
</organism>
<accession>A0A7J6WPT6</accession>
<dbReference type="GO" id="GO:0009451">
    <property type="term" value="P:RNA modification"/>
    <property type="evidence" value="ECO:0007669"/>
    <property type="project" value="InterPro"/>
</dbReference>
<gene>
    <name evidence="2" type="ORF">FRX31_011947</name>
</gene>